<sequence length="142" mass="15741">MNHPFHAETACSLAKVRLRIEIHRLTQRAQLATVVEFAQARARLGVGPAVLSRAGCLDLPEFIRCPECGAHLAADVFEHNVDTGVPDTFGVHLCCTALQEELAQALQTDTVPVWNHHFLPLQWAGVNRLAAEWLHRNVRIAP</sequence>
<dbReference type="EMBL" id="LDSL01000064">
    <property type="protein sequence ID" value="KTT21881.1"/>
    <property type="molecule type" value="Genomic_DNA"/>
</dbReference>
<dbReference type="RefSeq" id="WP_058642025.1">
    <property type="nucleotide sequence ID" value="NZ_LDSL01000064.1"/>
</dbReference>
<proteinExistence type="predicted"/>
<evidence type="ECO:0000313" key="1">
    <source>
        <dbReference type="EMBL" id="KTT21881.1"/>
    </source>
</evidence>
<comment type="caution">
    <text evidence="1">The sequence shown here is derived from an EMBL/GenBank/DDBJ whole genome shotgun (WGS) entry which is preliminary data.</text>
</comment>
<accession>A0A147GW89</accession>
<evidence type="ECO:0000313" key="2">
    <source>
        <dbReference type="Proteomes" id="UP000072741"/>
    </source>
</evidence>
<name>A0A147GW89_9BURK</name>
<dbReference type="AlphaFoldDB" id="A0A147GW89"/>
<keyword evidence="2" id="KW-1185">Reference proteome</keyword>
<reference evidence="1 2" key="1">
    <citation type="journal article" date="2016" name="Front. Microbiol.">
        <title>Genomic Resource of Rice Seed Associated Bacteria.</title>
        <authorList>
            <person name="Midha S."/>
            <person name="Bansal K."/>
            <person name="Sharma S."/>
            <person name="Kumar N."/>
            <person name="Patil P.P."/>
            <person name="Chaudhry V."/>
            <person name="Patil P.B."/>
        </authorList>
    </citation>
    <scope>NUCLEOTIDE SEQUENCE [LARGE SCALE GENOMIC DNA]</scope>
    <source>
        <strain evidence="1 2">NS331</strain>
    </source>
</reference>
<gene>
    <name evidence="1" type="ORF">NS331_10985</name>
</gene>
<protein>
    <submittedName>
        <fullName evidence="1">Uncharacterized protein</fullName>
    </submittedName>
</protein>
<dbReference type="Proteomes" id="UP000072741">
    <property type="component" value="Unassembled WGS sequence"/>
</dbReference>
<organism evidence="1 2">
    <name type="scientific">Pseudacidovorax intermedius</name>
    <dbReference type="NCBI Taxonomy" id="433924"/>
    <lineage>
        <taxon>Bacteria</taxon>
        <taxon>Pseudomonadati</taxon>
        <taxon>Pseudomonadota</taxon>
        <taxon>Betaproteobacteria</taxon>
        <taxon>Burkholderiales</taxon>
        <taxon>Comamonadaceae</taxon>
        <taxon>Pseudacidovorax</taxon>
    </lineage>
</organism>
<dbReference type="OrthoDB" id="3177118at2"/>